<dbReference type="RefSeq" id="WP_420069409.1">
    <property type="nucleotide sequence ID" value="NZ_JBCHKQ010000002.1"/>
</dbReference>
<sequence length="138" mass="15409">MKVSSKIRYALQGLLDLAERYGAAGPVSVKELAARHGISEKFLEGIFSQLRAKGLVDSIKGKTGGYLLADRPERISLLDVMLVFEPYVVFDTDAKDDAVDVPIWTELERDLRERLSSQSLSDLLLLIKKDRGVLNYVI</sequence>
<dbReference type="Gene3D" id="1.10.10.10">
    <property type="entry name" value="Winged helix-like DNA-binding domain superfamily/Winged helix DNA-binding domain"/>
    <property type="match status" value="1"/>
</dbReference>
<dbReference type="EMBL" id="JBCHKQ010000002">
    <property type="protein sequence ID" value="MEM5947963.1"/>
    <property type="molecule type" value="Genomic_DNA"/>
</dbReference>
<dbReference type="PROSITE" id="PS01332">
    <property type="entry name" value="HTH_RRF2_1"/>
    <property type="match status" value="1"/>
</dbReference>
<dbReference type="PROSITE" id="PS51197">
    <property type="entry name" value="HTH_RRF2_2"/>
    <property type="match status" value="1"/>
</dbReference>
<proteinExistence type="predicted"/>
<dbReference type="InterPro" id="IPR036388">
    <property type="entry name" value="WH-like_DNA-bd_sf"/>
</dbReference>
<reference evidence="1 2" key="1">
    <citation type="submission" date="2024-03" db="EMBL/GenBank/DDBJ databases">
        <title>Ignisphaera cupida sp. nov., a hyperthermophilic hydrolytic archaeon from a hot spring of Kamchatka, and proposal of Ignisphaeraceae fam. nov.</title>
        <authorList>
            <person name="Podosokorskaya O.A."/>
            <person name="Elcheninov A.G."/>
            <person name="Maltseva A.I."/>
            <person name="Zayulina K.S."/>
            <person name="Novikov A."/>
            <person name="Merkel A.Y."/>
        </authorList>
    </citation>
    <scope>NUCLEOTIDE SEQUENCE [LARGE SCALE GENOMIC DNA]</scope>
    <source>
        <strain evidence="1 2">38H-sp</strain>
    </source>
</reference>
<dbReference type="PANTHER" id="PTHR33221:SF15">
    <property type="entry name" value="HTH-TYPE TRANSCRIPTIONAL REGULATOR YWGB-RELATED"/>
    <property type="match status" value="1"/>
</dbReference>
<dbReference type="SUPFAM" id="SSF46785">
    <property type="entry name" value="Winged helix' DNA-binding domain"/>
    <property type="match status" value="1"/>
</dbReference>
<dbReference type="PANTHER" id="PTHR33221">
    <property type="entry name" value="WINGED HELIX-TURN-HELIX TRANSCRIPTIONAL REGULATOR, RRF2 FAMILY"/>
    <property type="match status" value="1"/>
</dbReference>
<name>A0ABU9UBC1_9SPIR</name>
<evidence type="ECO:0000313" key="2">
    <source>
        <dbReference type="Proteomes" id="UP001466331"/>
    </source>
</evidence>
<keyword evidence="2" id="KW-1185">Reference proteome</keyword>
<comment type="caution">
    <text evidence="1">The sequence shown here is derived from an EMBL/GenBank/DDBJ whole genome shotgun (WGS) entry which is preliminary data.</text>
</comment>
<dbReference type="Proteomes" id="UP001466331">
    <property type="component" value="Unassembled WGS sequence"/>
</dbReference>
<evidence type="ECO:0000313" key="1">
    <source>
        <dbReference type="EMBL" id="MEM5947963.1"/>
    </source>
</evidence>
<gene>
    <name evidence="1" type="ORF">WKV44_05355</name>
</gene>
<dbReference type="NCBIfam" id="TIGR00738">
    <property type="entry name" value="rrf2_super"/>
    <property type="match status" value="1"/>
</dbReference>
<dbReference type="InterPro" id="IPR030489">
    <property type="entry name" value="TR_Rrf2-type_CS"/>
</dbReference>
<dbReference type="InterPro" id="IPR036390">
    <property type="entry name" value="WH_DNA-bd_sf"/>
</dbReference>
<dbReference type="InterPro" id="IPR000944">
    <property type="entry name" value="Tscrpt_reg_Rrf2"/>
</dbReference>
<accession>A0ABU9UBC1</accession>
<protein>
    <submittedName>
        <fullName evidence="1">Rrf2 family transcriptional regulator</fullName>
    </submittedName>
</protein>
<dbReference type="Pfam" id="PF02082">
    <property type="entry name" value="Rrf2"/>
    <property type="match status" value="1"/>
</dbReference>
<organism evidence="1 2">
    <name type="scientific">Rarispira pelagica</name>
    <dbReference type="NCBI Taxonomy" id="3141764"/>
    <lineage>
        <taxon>Bacteria</taxon>
        <taxon>Pseudomonadati</taxon>
        <taxon>Spirochaetota</taxon>
        <taxon>Spirochaetia</taxon>
        <taxon>Winmispirales</taxon>
        <taxon>Winmispiraceae</taxon>
        <taxon>Rarispira</taxon>
    </lineage>
</organism>